<feature type="transmembrane region" description="Helical" evidence="6">
    <location>
        <begin position="283"/>
        <end position="302"/>
    </location>
</feature>
<protein>
    <submittedName>
        <fullName evidence="8">Phosphate:Na+ symporter</fullName>
    </submittedName>
</protein>
<name>A0A1I3DQW7_9LACT</name>
<feature type="transmembrane region" description="Helical" evidence="6">
    <location>
        <begin position="176"/>
        <end position="200"/>
    </location>
</feature>
<accession>A0A1I3DQW7</accession>
<keyword evidence="4 6" id="KW-1133">Transmembrane helix</keyword>
<feature type="transmembrane region" description="Helical" evidence="6">
    <location>
        <begin position="137"/>
        <end position="156"/>
    </location>
</feature>
<feature type="domain" description="PhoU" evidence="7">
    <location>
        <begin position="347"/>
        <end position="434"/>
    </location>
</feature>
<dbReference type="GO" id="GO:0005436">
    <property type="term" value="F:sodium:phosphate symporter activity"/>
    <property type="evidence" value="ECO:0007669"/>
    <property type="project" value="InterPro"/>
</dbReference>
<keyword evidence="5 6" id="KW-0472">Membrane</keyword>
<dbReference type="GO" id="GO:0005886">
    <property type="term" value="C:plasma membrane"/>
    <property type="evidence" value="ECO:0007669"/>
    <property type="project" value="UniProtKB-SubCell"/>
</dbReference>
<dbReference type="InterPro" id="IPR003841">
    <property type="entry name" value="Na/Pi_transpt"/>
</dbReference>
<evidence type="ECO:0000256" key="3">
    <source>
        <dbReference type="ARBA" id="ARBA00022692"/>
    </source>
</evidence>
<keyword evidence="3 6" id="KW-0812">Transmembrane</keyword>
<dbReference type="Proteomes" id="UP000198668">
    <property type="component" value="Unassembled WGS sequence"/>
</dbReference>
<evidence type="ECO:0000313" key="8">
    <source>
        <dbReference type="EMBL" id="SFH88958.1"/>
    </source>
</evidence>
<evidence type="ECO:0000313" key="9">
    <source>
        <dbReference type="Proteomes" id="UP000198668"/>
    </source>
</evidence>
<comment type="subcellular location">
    <subcellularLocation>
        <location evidence="1">Cell membrane</location>
        <topology evidence="1">Multi-pass membrane protein</topology>
    </subcellularLocation>
</comment>
<dbReference type="Gene3D" id="1.20.58.220">
    <property type="entry name" value="Phosphate transport system protein phou homolog 2, domain 2"/>
    <property type="match status" value="2"/>
</dbReference>
<dbReference type="AlphaFoldDB" id="A0A1I3DQW7"/>
<feature type="transmembrane region" description="Helical" evidence="6">
    <location>
        <begin position="45"/>
        <end position="62"/>
    </location>
</feature>
<keyword evidence="9" id="KW-1185">Reference proteome</keyword>
<keyword evidence="2" id="KW-1003">Cell membrane</keyword>
<dbReference type="PANTHER" id="PTHR10010:SF46">
    <property type="entry name" value="SODIUM-DEPENDENT PHOSPHATE TRANSPORT PROTEIN 2B"/>
    <property type="match status" value="1"/>
</dbReference>
<evidence type="ECO:0000256" key="2">
    <source>
        <dbReference type="ARBA" id="ARBA00022475"/>
    </source>
</evidence>
<reference evidence="8 9" key="1">
    <citation type="submission" date="2016-10" db="EMBL/GenBank/DDBJ databases">
        <authorList>
            <person name="de Groot N.N."/>
        </authorList>
    </citation>
    <scope>NUCLEOTIDE SEQUENCE [LARGE SCALE GENOMIC DNA]</scope>
    <source>
        <strain evidence="8 9">DSM 27630</strain>
    </source>
</reference>
<sequence length="566" mass="62462">MLDVKLMLFQFLGGLGIFLFGIQFMGDGLQKSAGDSLRELLNRFTSTPLKAVLTGILVTVLIQSSSGTTVLTVGLVSAGFMTLRQAIGVVMGANVGTTITAFIIGINIGEYALPILGVGAILLFFFNKQVINNIGQILFGFGALFYGLELMGSGMAPLEEIDSFNNLMVDLSHHPLLATATGAGMTLVMQSSSATVGILQKLYMQGSISLEAVLPVLFGDNIGTTITAIFAAIGSSVAAKRTAGAHVMFNLVGTIIFLILLKPFTSLIVFISQAFNLNPALQIAFAHGLFNTFSVVIQFWFIKNIADLMERLIPGKDALVDYDTTNLDTKMIKTSPNLALNQAKREITQMSKFVTEEFQHAFRYYRDQEEKDLSVVDSLEETVNNIDHRLTEYLMIVSAEKLTIAESNELSTMIDIIKYLERIGDHSENIAKNVREVLRVDKKAKSKEKGRSNGEQRSLYDQDVVSLFKMVEIMVKVSVRSYEENNKELAFKVIEQDRLVNKMEQKLRKKYIELINNGAEKPGDGILFIDIVSSLERIGDHSVKIARHVAEKETVTASTFEAVYDQ</sequence>
<dbReference type="NCBIfam" id="TIGR00704">
    <property type="entry name" value="NaPi_cotrn_rel"/>
    <property type="match status" value="1"/>
</dbReference>
<evidence type="ECO:0000256" key="6">
    <source>
        <dbReference type="SAM" id="Phobius"/>
    </source>
</evidence>
<feature type="transmembrane region" description="Helical" evidence="6">
    <location>
        <begin position="7"/>
        <end position="25"/>
    </location>
</feature>
<dbReference type="NCBIfam" id="NF037997">
    <property type="entry name" value="Na_Pi_symport"/>
    <property type="match status" value="1"/>
</dbReference>
<dbReference type="EMBL" id="FOQE01000048">
    <property type="protein sequence ID" value="SFH88958.1"/>
    <property type="molecule type" value="Genomic_DNA"/>
</dbReference>
<dbReference type="InterPro" id="IPR038078">
    <property type="entry name" value="PhoU-like_sf"/>
</dbReference>
<dbReference type="GO" id="GO:0044341">
    <property type="term" value="P:sodium-dependent phosphate transport"/>
    <property type="evidence" value="ECO:0007669"/>
    <property type="project" value="InterPro"/>
</dbReference>
<evidence type="ECO:0000256" key="1">
    <source>
        <dbReference type="ARBA" id="ARBA00004651"/>
    </source>
</evidence>
<evidence type="ECO:0000256" key="4">
    <source>
        <dbReference type="ARBA" id="ARBA00022989"/>
    </source>
</evidence>
<gene>
    <name evidence="8" type="ORF">SAMN04489868_14813</name>
</gene>
<dbReference type="RefSeq" id="WP_177186243.1">
    <property type="nucleotide sequence ID" value="NZ_FOQE01000048.1"/>
</dbReference>
<feature type="transmembrane region" description="Helical" evidence="6">
    <location>
        <begin position="212"/>
        <end position="235"/>
    </location>
</feature>
<dbReference type="PANTHER" id="PTHR10010">
    <property type="entry name" value="SOLUTE CARRIER FAMILY 34 SODIUM PHOSPHATE , MEMBER 2-RELATED"/>
    <property type="match status" value="1"/>
</dbReference>
<feature type="transmembrane region" description="Helical" evidence="6">
    <location>
        <begin position="99"/>
        <end position="125"/>
    </location>
</feature>
<dbReference type="Pfam" id="PF01895">
    <property type="entry name" value="PhoU"/>
    <property type="match status" value="2"/>
</dbReference>
<dbReference type="SUPFAM" id="SSF109755">
    <property type="entry name" value="PhoU-like"/>
    <property type="match status" value="1"/>
</dbReference>
<feature type="domain" description="PhoU" evidence="7">
    <location>
        <begin position="466"/>
        <end position="548"/>
    </location>
</feature>
<dbReference type="InterPro" id="IPR004633">
    <property type="entry name" value="NaPi_cotrn-rel/YqeW-like"/>
</dbReference>
<evidence type="ECO:0000256" key="5">
    <source>
        <dbReference type="ARBA" id="ARBA00023136"/>
    </source>
</evidence>
<evidence type="ECO:0000259" key="7">
    <source>
        <dbReference type="Pfam" id="PF01895"/>
    </source>
</evidence>
<dbReference type="Pfam" id="PF02690">
    <property type="entry name" value="Na_Pi_cotrans"/>
    <property type="match status" value="2"/>
</dbReference>
<feature type="transmembrane region" description="Helical" evidence="6">
    <location>
        <begin position="247"/>
        <end position="271"/>
    </location>
</feature>
<dbReference type="InterPro" id="IPR026022">
    <property type="entry name" value="PhoU_dom"/>
</dbReference>
<proteinExistence type="predicted"/>
<organism evidence="8 9">
    <name type="scientific">Pisciglobus halotolerans</name>
    <dbReference type="NCBI Taxonomy" id="745365"/>
    <lineage>
        <taxon>Bacteria</taxon>
        <taxon>Bacillati</taxon>
        <taxon>Bacillota</taxon>
        <taxon>Bacilli</taxon>
        <taxon>Lactobacillales</taxon>
        <taxon>Carnobacteriaceae</taxon>
    </lineage>
</organism>